<dbReference type="EMBL" id="LBUP01000003">
    <property type="protein sequence ID" value="KKQ66812.1"/>
    <property type="molecule type" value="Genomic_DNA"/>
</dbReference>
<protein>
    <submittedName>
        <fullName evidence="1">Uncharacterized protein</fullName>
    </submittedName>
</protein>
<name>A0A0G0JJ32_9BACT</name>
<sequence>MPDYERCPRFNNPNIDCCGRWHKEDRQKISEIEATVDFQNERVVMPRYHLSAVRNAPFYWTTYVRLYSELEKLEEDLNLHSELSLRDLTTVATISTPKLLDCLFKRSEGPM</sequence>
<comment type="caution">
    <text evidence="1">The sequence shown here is derived from an EMBL/GenBank/DDBJ whole genome shotgun (WGS) entry which is preliminary data.</text>
</comment>
<dbReference type="AlphaFoldDB" id="A0A0G0JJ32"/>
<accession>A0A0G0JJ32</accession>
<evidence type="ECO:0000313" key="1">
    <source>
        <dbReference type="EMBL" id="KKQ66812.1"/>
    </source>
</evidence>
<evidence type="ECO:0000313" key="2">
    <source>
        <dbReference type="Proteomes" id="UP000034235"/>
    </source>
</evidence>
<organism evidence="1 2">
    <name type="scientific">Candidatus Daviesbacteria bacterium GW2011_GWA2_38_24</name>
    <dbReference type="NCBI Taxonomy" id="1618422"/>
    <lineage>
        <taxon>Bacteria</taxon>
        <taxon>Candidatus Daviesiibacteriota</taxon>
    </lineage>
</organism>
<reference evidence="1 2" key="1">
    <citation type="journal article" date="2015" name="Nature">
        <title>rRNA introns, odd ribosomes, and small enigmatic genomes across a large radiation of phyla.</title>
        <authorList>
            <person name="Brown C.T."/>
            <person name="Hug L.A."/>
            <person name="Thomas B.C."/>
            <person name="Sharon I."/>
            <person name="Castelle C.J."/>
            <person name="Singh A."/>
            <person name="Wilkins M.J."/>
            <person name="Williams K.H."/>
            <person name="Banfield J.F."/>
        </authorList>
    </citation>
    <scope>NUCLEOTIDE SEQUENCE [LARGE SCALE GENOMIC DNA]</scope>
</reference>
<dbReference type="Proteomes" id="UP000034235">
    <property type="component" value="Unassembled WGS sequence"/>
</dbReference>
<gene>
    <name evidence="1" type="ORF">US86_C0003G0055</name>
</gene>
<proteinExistence type="predicted"/>